<name>A0A6J7X5B1_9CAUD</name>
<evidence type="ECO:0000313" key="2">
    <source>
        <dbReference type="EMBL" id="CAB5226047.1"/>
    </source>
</evidence>
<dbReference type="EMBL" id="LR796599">
    <property type="protein sequence ID" value="CAB4153786.1"/>
    <property type="molecule type" value="Genomic_DNA"/>
</dbReference>
<reference evidence="2" key="1">
    <citation type="submission" date="2020-05" db="EMBL/GenBank/DDBJ databases">
        <authorList>
            <person name="Chiriac C."/>
            <person name="Salcher M."/>
            <person name="Ghai R."/>
            <person name="Kavagutti S V."/>
        </authorList>
    </citation>
    <scope>NUCLEOTIDE SEQUENCE</scope>
</reference>
<protein>
    <recommendedName>
        <fullName evidence="3">Phage major tail protein TP901-1</fullName>
    </recommendedName>
</protein>
<accession>A0A6J7X5B1</accession>
<proteinExistence type="predicted"/>
<evidence type="ECO:0008006" key="3">
    <source>
        <dbReference type="Google" id="ProtNLM"/>
    </source>
</evidence>
<evidence type="ECO:0000313" key="1">
    <source>
        <dbReference type="EMBL" id="CAB4153786.1"/>
    </source>
</evidence>
<organism evidence="2">
    <name type="scientific">uncultured Caudovirales phage</name>
    <dbReference type="NCBI Taxonomy" id="2100421"/>
    <lineage>
        <taxon>Viruses</taxon>
        <taxon>Duplodnaviria</taxon>
        <taxon>Heunggongvirae</taxon>
        <taxon>Uroviricota</taxon>
        <taxon>Caudoviricetes</taxon>
        <taxon>Peduoviridae</taxon>
        <taxon>Maltschvirus</taxon>
        <taxon>Maltschvirus maltsch</taxon>
    </lineage>
</organism>
<dbReference type="EMBL" id="LR798359">
    <property type="protein sequence ID" value="CAB5226047.1"/>
    <property type="molecule type" value="Genomic_DNA"/>
</dbReference>
<gene>
    <name evidence="1" type="ORF">UFOVP640_25</name>
    <name evidence="2" type="ORF">UFOVP759_29</name>
</gene>
<sequence>MATLTGNNGVLQIANNSGALTTIAALRNFSIETTADTIETTTMGNDARTYVKGLSGFSGSADVYFDDAAFTSGSTGNIALNPNNSNQGVGTTPYQLKVWLNATNSGSPSGTSANGAVIVTGFTLNSSMDGMVEASISFQGSGALTYSAS</sequence>